<dbReference type="AlphaFoldDB" id="A0A5D3BD65"/>
<dbReference type="Proteomes" id="UP000321947">
    <property type="component" value="Unassembled WGS sequence"/>
</dbReference>
<sequence>MTNNIARAKKLYNHSSRSKLFLQQQHKLIEQQGQPVDRKESFEETLTNRSGQFVSQAATNAHHQMLELQSQLTPEGSRPLSEDEICETVLGRQPDYSKSLGWSPKPKSRNSGNSSSSSYSQEMHYREVSELRVSLDAHSQRLKNKEVSLKKLNNWLKNNKERVGNENPSLDVVSTRLRKLYQMSCREFLSLEAGMSTSGITFCQCAPFVGMFGVGRKELPMPSRWILGEKEKGSKATIRKNKARHSTSLANKIMDENVRK</sequence>
<protein>
    <submittedName>
        <fullName evidence="2">CACTA en-spm transposon protein</fullName>
    </submittedName>
</protein>
<evidence type="ECO:0000313" key="2">
    <source>
        <dbReference type="EMBL" id="TYJ96916.1"/>
    </source>
</evidence>
<evidence type="ECO:0000256" key="1">
    <source>
        <dbReference type="SAM" id="MobiDB-lite"/>
    </source>
</evidence>
<name>A0A5D3BD65_CUCMM</name>
<comment type="caution">
    <text evidence="2">The sequence shown here is derived from an EMBL/GenBank/DDBJ whole genome shotgun (WGS) entry which is preliminary data.</text>
</comment>
<accession>A0A5D3BD65</accession>
<dbReference type="EMBL" id="SSTD01019167">
    <property type="protein sequence ID" value="TYJ96916.1"/>
    <property type="molecule type" value="Genomic_DNA"/>
</dbReference>
<proteinExistence type="predicted"/>
<dbReference type="Pfam" id="PF03004">
    <property type="entry name" value="Transposase_24"/>
    <property type="match status" value="1"/>
</dbReference>
<feature type="compositionally biased region" description="Low complexity" evidence="1">
    <location>
        <begin position="103"/>
        <end position="120"/>
    </location>
</feature>
<dbReference type="InterPro" id="IPR004252">
    <property type="entry name" value="Probable_transposase_24"/>
</dbReference>
<gene>
    <name evidence="2" type="ORF">E5676_scaffold220G00180</name>
</gene>
<reference evidence="2 3" key="1">
    <citation type="submission" date="2019-08" db="EMBL/GenBank/DDBJ databases">
        <title>Draft genome sequences of two oriental melons (Cucumis melo L. var makuwa).</title>
        <authorList>
            <person name="Kwon S.-Y."/>
        </authorList>
    </citation>
    <scope>NUCLEOTIDE SEQUENCE [LARGE SCALE GENOMIC DNA]</scope>
    <source>
        <strain evidence="3">cv. Chang Bougi</strain>
        <tissue evidence="2">Leaf</tissue>
    </source>
</reference>
<organism evidence="2 3">
    <name type="scientific">Cucumis melo var. makuwa</name>
    <name type="common">Oriental melon</name>
    <dbReference type="NCBI Taxonomy" id="1194695"/>
    <lineage>
        <taxon>Eukaryota</taxon>
        <taxon>Viridiplantae</taxon>
        <taxon>Streptophyta</taxon>
        <taxon>Embryophyta</taxon>
        <taxon>Tracheophyta</taxon>
        <taxon>Spermatophyta</taxon>
        <taxon>Magnoliopsida</taxon>
        <taxon>eudicotyledons</taxon>
        <taxon>Gunneridae</taxon>
        <taxon>Pentapetalae</taxon>
        <taxon>rosids</taxon>
        <taxon>fabids</taxon>
        <taxon>Cucurbitales</taxon>
        <taxon>Cucurbitaceae</taxon>
        <taxon>Benincaseae</taxon>
        <taxon>Cucumis</taxon>
    </lineage>
</organism>
<evidence type="ECO:0000313" key="3">
    <source>
        <dbReference type="Proteomes" id="UP000321947"/>
    </source>
</evidence>
<feature type="region of interest" description="Disordered" evidence="1">
    <location>
        <begin position="96"/>
        <end position="122"/>
    </location>
</feature>